<dbReference type="RefSeq" id="WP_211464417.1">
    <property type="nucleotide sequence ID" value="NZ_JAGSXH010000007.1"/>
</dbReference>
<organism evidence="2 3">
    <name type="scientific">Actinocrinis puniceicyclus</name>
    <dbReference type="NCBI Taxonomy" id="977794"/>
    <lineage>
        <taxon>Bacteria</taxon>
        <taxon>Bacillati</taxon>
        <taxon>Actinomycetota</taxon>
        <taxon>Actinomycetes</taxon>
        <taxon>Catenulisporales</taxon>
        <taxon>Actinospicaceae</taxon>
        <taxon>Actinocrinis</taxon>
    </lineage>
</organism>
<name>A0A8J7WLW8_9ACTN</name>
<protein>
    <recommendedName>
        <fullName evidence="1">DeoxyPurine in DNA protein A domain-containing protein</fullName>
    </recommendedName>
</protein>
<feature type="domain" description="DeoxyPurine in DNA protein A" evidence="1">
    <location>
        <begin position="5"/>
        <end position="245"/>
    </location>
</feature>
<evidence type="ECO:0000313" key="3">
    <source>
        <dbReference type="Proteomes" id="UP000677913"/>
    </source>
</evidence>
<accession>A0A8J7WLW8</accession>
<dbReference type="EMBL" id="JAGSXH010000007">
    <property type="protein sequence ID" value="MBS2962102.1"/>
    <property type="molecule type" value="Genomic_DNA"/>
</dbReference>
<dbReference type="AlphaFoldDB" id="A0A8J7WLW8"/>
<comment type="caution">
    <text evidence="2">The sequence shown here is derived from an EMBL/GenBank/DDBJ whole genome shotgun (WGS) entry which is preliminary data.</text>
</comment>
<reference evidence="2" key="1">
    <citation type="submission" date="2021-04" db="EMBL/GenBank/DDBJ databases">
        <title>Genome based classification of Actinospica acidithermotolerans sp. nov., an actinobacterium isolated from an Indonesian hot spring.</title>
        <authorList>
            <person name="Kusuma A.B."/>
            <person name="Putra K.E."/>
            <person name="Nafisah S."/>
            <person name="Loh J."/>
            <person name="Nouioui I."/>
            <person name="Goodfellow M."/>
        </authorList>
    </citation>
    <scope>NUCLEOTIDE SEQUENCE</scope>
    <source>
        <strain evidence="2">DSM 45618</strain>
    </source>
</reference>
<evidence type="ECO:0000259" key="1">
    <source>
        <dbReference type="Pfam" id="PF23859"/>
    </source>
</evidence>
<proteinExistence type="predicted"/>
<keyword evidence="3" id="KW-1185">Reference proteome</keyword>
<dbReference type="InterPro" id="IPR055645">
    <property type="entry name" value="DpdA"/>
</dbReference>
<dbReference type="Proteomes" id="UP000677913">
    <property type="component" value="Unassembled WGS sequence"/>
</dbReference>
<evidence type="ECO:0000313" key="2">
    <source>
        <dbReference type="EMBL" id="MBS2962102.1"/>
    </source>
</evidence>
<sequence length="258" mass="28439">MPETRFYLGAHHPNWLSLVDFPLFISHRRLTGRATLPRARAPWALDSGGFTELSMYGAWQTTPEQYVAAVRRYRDEIGLLTWAAPQDLMCEPFMLAKTGLSVTEHQARTVGNYLRLRELAPDLPFVPVLQGWVLPDYLACLRRYERAGIDLATLPLVGLGSVCRRQATGQIAAIVSVLAGLGLNLHGFGVKTLGLSHYAEHLASADSMAWSLNGRHTPGCTPTHRNEANCLPFASSWRRRILTALRSVQLSLPVGGAA</sequence>
<gene>
    <name evidence="2" type="ORF">KGA66_03515</name>
</gene>
<dbReference type="Pfam" id="PF23859">
    <property type="entry name" value="DpdA"/>
    <property type="match status" value="1"/>
</dbReference>